<protein>
    <recommendedName>
        <fullName evidence="4">Pro-corazonin</fullName>
    </recommendedName>
</protein>
<feature type="signal peptide" evidence="1">
    <location>
        <begin position="1"/>
        <end position="20"/>
    </location>
</feature>
<evidence type="ECO:0000313" key="3">
    <source>
        <dbReference type="Proteomes" id="UP000192578"/>
    </source>
</evidence>
<name>A0A9X6NDW4_HYPEX</name>
<keyword evidence="3" id="KW-1185">Reference proteome</keyword>
<reference evidence="3" key="1">
    <citation type="submission" date="2017-01" db="EMBL/GenBank/DDBJ databases">
        <title>Comparative genomics of anhydrobiosis in the tardigrade Hypsibius dujardini.</title>
        <authorList>
            <person name="Yoshida Y."/>
            <person name="Koutsovoulos G."/>
            <person name="Laetsch D."/>
            <person name="Stevens L."/>
            <person name="Kumar S."/>
            <person name="Horikawa D."/>
            <person name="Ishino K."/>
            <person name="Komine S."/>
            <person name="Tomita M."/>
            <person name="Blaxter M."/>
            <person name="Arakawa K."/>
        </authorList>
    </citation>
    <scope>NUCLEOTIDE SEQUENCE [LARGE SCALE GENOMIC DNA]</scope>
    <source>
        <strain evidence="3">Z151</strain>
    </source>
</reference>
<evidence type="ECO:0008006" key="4">
    <source>
        <dbReference type="Google" id="ProtNLM"/>
    </source>
</evidence>
<gene>
    <name evidence="2" type="ORF">BV898_16538</name>
</gene>
<comment type="caution">
    <text evidence="2">The sequence shown here is derived from an EMBL/GenBank/DDBJ whole genome shotgun (WGS) entry which is preliminary data.</text>
</comment>
<keyword evidence="1" id="KW-0732">Signal</keyword>
<dbReference type="EMBL" id="MTYJ01000250">
    <property type="protein sequence ID" value="OWA52075.1"/>
    <property type="molecule type" value="Genomic_DNA"/>
</dbReference>
<organism evidence="2 3">
    <name type="scientific">Hypsibius exemplaris</name>
    <name type="common">Freshwater tardigrade</name>
    <dbReference type="NCBI Taxonomy" id="2072580"/>
    <lineage>
        <taxon>Eukaryota</taxon>
        <taxon>Metazoa</taxon>
        <taxon>Ecdysozoa</taxon>
        <taxon>Tardigrada</taxon>
        <taxon>Eutardigrada</taxon>
        <taxon>Parachela</taxon>
        <taxon>Hypsibioidea</taxon>
        <taxon>Hypsibiidae</taxon>
        <taxon>Hypsibius</taxon>
    </lineage>
</organism>
<evidence type="ECO:0000313" key="2">
    <source>
        <dbReference type="EMBL" id="OWA52075.1"/>
    </source>
</evidence>
<evidence type="ECO:0000256" key="1">
    <source>
        <dbReference type="SAM" id="SignalP"/>
    </source>
</evidence>
<proteinExistence type="predicted"/>
<accession>A0A9X6NDW4</accession>
<dbReference type="Proteomes" id="UP000192578">
    <property type="component" value="Unassembled WGS sequence"/>
</dbReference>
<sequence>MTFHLMILLSVCLPAVMIHSQQFQFSRQWQPGKRAFPSALSLMEKPKFYFIAEDGQLAVAAASSVDPWTRDDSMDGPSYTVASRGGLESLKTYATDLGRRVPSQLLGGTRVRRSVGRMTERRGRDRFLD</sequence>
<dbReference type="AlphaFoldDB" id="A0A9X6NDW4"/>
<feature type="chain" id="PRO_5040817352" description="Pro-corazonin" evidence="1">
    <location>
        <begin position="21"/>
        <end position="129"/>
    </location>
</feature>